<evidence type="ECO:0000313" key="1">
    <source>
        <dbReference type="EMBL" id="CAA7027647.1"/>
    </source>
</evidence>
<keyword evidence="2" id="KW-1185">Reference proteome</keyword>
<reference evidence="1" key="1">
    <citation type="submission" date="2020-01" db="EMBL/GenBank/DDBJ databases">
        <authorList>
            <person name="Mishra B."/>
        </authorList>
    </citation>
    <scope>NUCLEOTIDE SEQUENCE [LARGE SCALE GENOMIC DNA]</scope>
</reference>
<organism evidence="1 2">
    <name type="scientific">Microthlaspi erraticum</name>
    <dbReference type="NCBI Taxonomy" id="1685480"/>
    <lineage>
        <taxon>Eukaryota</taxon>
        <taxon>Viridiplantae</taxon>
        <taxon>Streptophyta</taxon>
        <taxon>Embryophyta</taxon>
        <taxon>Tracheophyta</taxon>
        <taxon>Spermatophyta</taxon>
        <taxon>Magnoliopsida</taxon>
        <taxon>eudicotyledons</taxon>
        <taxon>Gunneridae</taxon>
        <taxon>Pentapetalae</taxon>
        <taxon>rosids</taxon>
        <taxon>malvids</taxon>
        <taxon>Brassicales</taxon>
        <taxon>Brassicaceae</taxon>
        <taxon>Coluteocarpeae</taxon>
        <taxon>Microthlaspi</taxon>
    </lineage>
</organism>
<protein>
    <submittedName>
        <fullName evidence="1">Uncharacterized protein</fullName>
    </submittedName>
</protein>
<dbReference type="EMBL" id="CACVBM020001059">
    <property type="protein sequence ID" value="CAA7027647.1"/>
    <property type="molecule type" value="Genomic_DNA"/>
</dbReference>
<dbReference type="AlphaFoldDB" id="A0A6D2IKP2"/>
<evidence type="ECO:0000313" key="2">
    <source>
        <dbReference type="Proteomes" id="UP000467841"/>
    </source>
</evidence>
<proteinExistence type="predicted"/>
<accession>A0A6D2IKP2</accession>
<dbReference type="OrthoDB" id="1811218at2759"/>
<name>A0A6D2IKP2_9BRAS</name>
<dbReference type="Proteomes" id="UP000467841">
    <property type="component" value="Unassembled WGS sequence"/>
</dbReference>
<comment type="caution">
    <text evidence="1">The sequence shown here is derived from an EMBL/GenBank/DDBJ whole genome shotgun (WGS) entry which is preliminary data.</text>
</comment>
<sequence>MNHDPESTKGVAANQWLVQFQQTLWAWDVTTSPIVSLFSALDWEFAAIDALSRRFSPRRPLFKALRLMFKLPMMALSSCSSYSLSSLKKYLILDIFSSL</sequence>
<gene>
    <name evidence="1" type="ORF">MERR_LOCUS14882</name>
</gene>